<comment type="caution">
    <text evidence="2">The sequence shown here is derived from an EMBL/GenBank/DDBJ whole genome shotgun (WGS) entry which is preliminary data.</text>
</comment>
<feature type="region of interest" description="Disordered" evidence="1">
    <location>
        <begin position="1"/>
        <end position="33"/>
    </location>
</feature>
<evidence type="ECO:0000313" key="2">
    <source>
        <dbReference type="EMBL" id="MFB9819868.1"/>
    </source>
</evidence>
<accession>A0ABV5XYQ5</accession>
<protein>
    <submittedName>
        <fullName evidence="2">Uncharacterized protein</fullName>
    </submittedName>
</protein>
<name>A0ABV5XYQ5_ARTRM</name>
<feature type="compositionally biased region" description="Polar residues" evidence="1">
    <location>
        <begin position="1"/>
        <end position="11"/>
    </location>
</feature>
<gene>
    <name evidence="2" type="ORF">ACFFP1_10175</name>
</gene>
<proteinExistence type="predicted"/>
<dbReference type="Proteomes" id="UP001589702">
    <property type="component" value="Unassembled WGS sequence"/>
</dbReference>
<dbReference type="RefSeq" id="WP_234754884.1">
    <property type="nucleotide sequence ID" value="NZ_BAAAWN010000001.1"/>
</dbReference>
<evidence type="ECO:0000313" key="3">
    <source>
        <dbReference type="Proteomes" id="UP001589702"/>
    </source>
</evidence>
<reference evidence="2 3" key="1">
    <citation type="submission" date="2024-09" db="EMBL/GenBank/DDBJ databases">
        <authorList>
            <person name="Sun Q."/>
            <person name="Mori K."/>
        </authorList>
    </citation>
    <scope>NUCLEOTIDE SEQUENCE [LARGE SCALE GENOMIC DNA]</scope>
    <source>
        <strain evidence="2 3">JCM 1334</strain>
    </source>
</reference>
<sequence length="82" mass="9027">MSGNSNDTSGQGMIVNPKPKADNQDWDGDDADRADRLRFEEEQAMIREQSEARAAAKALAEHKLAERKLAEQKATEAAKNAK</sequence>
<dbReference type="EMBL" id="JBHMBC010000015">
    <property type="protein sequence ID" value="MFB9819868.1"/>
    <property type="molecule type" value="Genomic_DNA"/>
</dbReference>
<evidence type="ECO:0000256" key="1">
    <source>
        <dbReference type="SAM" id="MobiDB-lite"/>
    </source>
</evidence>
<organism evidence="2 3">
    <name type="scientific">Arthrobacter ramosus</name>
    <dbReference type="NCBI Taxonomy" id="1672"/>
    <lineage>
        <taxon>Bacteria</taxon>
        <taxon>Bacillati</taxon>
        <taxon>Actinomycetota</taxon>
        <taxon>Actinomycetes</taxon>
        <taxon>Micrococcales</taxon>
        <taxon>Micrococcaceae</taxon>
        <taxon>Arthrobacter</taxon>
    </lineage>
</organism>
<keyword evidence="3" id="KW-1185">Reference proteome</keyword>